<accession>A0A1G5LLY1</accession>
<evidence type="ECO:0000256" key="2">
    <source>
        <dbReference type="ARBA" id="ARBA00022729"/>
    </source>
</evidence>
<comment type="similarity">
    <text evidence="5">Belongs to the Omp25/RopB family.</text>
</comment>
<protein>
    <submittedName>
        <fullName evidence="8">Outer membrane immunogenic protein</fullName>
    </submittedName>
</protein>
<gene>
    <name evidence="8" type="ORF">SAMN02927923_04506</name>
</gene>
<dbReference type="STRING" id="549386.SAMN02927923_04506"/>
<comment type="subcellular location">
    <subcellularLocation>
        <location evidence="1">Cell outer membrane</location>
    </subcellularLocation>
</comment>
<dbReference type="Gene3D" id="2.40.160.20">
    <property type="match status" value="1"/>
</dbReference>
<dbReference type="PANTHER" id="PTHR34001">
    <property type="entry name" value="BLL7405 PROTEIN"/>
    <property type="match status" value="1"/>
</dbReference>
<evidence type="ECO:0000256" key="1">
    <source>
        <dbReference type="ARBA" id="ARBA00004442"/>
    </source>
</evidence>
<evidence type="ECO:0000256" key="4">
    <source>
        <dbReference type="ARBA" id="ARBA00023237"/>
    </source>
</evidence>
<keyword evidence="2 6" id="KW-0732">Signal</keyword>
<name>A0A1G5LLY1_9HYPH</name>
<dbReference type="SUPFAM" id="SSF56925">
    <property type="entry name" value="OMPA-like"/>
    <property type="match status" value="1"/>
</dbReference>
<dbReference type="InterPro" id="IPR011250">
    <property type="entry name" value="OMP/PagP_B-barrel"/>
</dbReference>
<feature type="signal peptide" evidence="6">
    <location>
        <begin position="1"/>
        <end position="20"/>
    </location>
</feature>
<dbReference type="EMBL" id="FMVJ01000023">
    <property type="protein sequence ID" value="SCZ13915.1"/>
    <property type="molecule type" value="Genomic_DNA"/>
</dbReference>
<keyword evidence="4" id="KW-0998">Cell outer membrane</keyword>
<dbReference type="GO" id="GO:0009279">
    <property type="term" value="C:cell outer membrane"/>
    <property type="evidence" value="ECO:0007669"/>
    <property type="project" value="UniProtKB-SubCell"/>
</dbReference>
<feature type="domain" description="Outer membrane protein beta-barrel" evidence="7">
    <location>
        <begin position="13"/>
        <end position="264"/>
    </location>
</feature>
<proteinExistence type="inferred from homology"/>
<dbReference type="Proteomes" id="UP000199569">
    <property type="component" value="Unassembled WGS sequence"/>
</dbReference>
<dbReference type="InterPro" id="IPR027385">
    <property type="entry name" value="Beta-barrel_OMP"/>
</dbReference>
<dbReference type="PANTHER" id="PTHR34001:SF3">
    <property type="entry name" value="BLL7405 PROTEIN"/>
    <property type="match status" value="1"/>
</dbReference>
<sequence>MKNLLLSATALVALTAAASAADLPSRYAPAPAVAAVPVFTWTGFYVGANAGYAWGDSEVSLSSADPDFFGALEVAGFGRSSNEGSFTGGAQVGYNHQIGAAVIGLETDISYLNLNDHYEAVVSETALGGALVETETLRAGHKVQWFGTLRARLGFTPAERLLVYATGGVAYGSVKSHSSYVTDLNGDPLMSFNGSNSDTRWGWTIGGGAEYAFTNNLSLKGEYLYVNLDSKHYAAATPDVPGVTYRVKDETAFHVLRAGLNYKFGTY</sequence>
<reference evidence="9" key="1">
    <citation type="submission" date="2016-10" db="EMBL/GenBank/DDBJ databases">
        <authorList>
            <person name="Varghese N."/>
            <person name="Submissions S."/>
        </authorList>
    </citation>
    <scope>NUCLEOTIDE SEQUENCE [LARGE SCALE GENOMIC DNA]</scope>
    <source>
        <strain evidence="9">CGMCC 1.7666</strain>
    </source>
</reference>
<dbReference type="OrthoDB" id="8455142at2"/>
<evidence type="ECO:0000313" key="9">
    <source>
        <dbReference type="Proteomes" id="UP000199569"/>
    </source>
</evidence>
<dbReference type="InterPro" id="IPR051692">
    <property type="entry name" value="OMP-like"/>
</dbReference>
<keyword evidence="9" id="KW-1185">Reference proteome</keyword>
<evidence type="ECO:0000256" key="3">
    <source>
        <dbReference type="ARBA" id="ARBA00023136"/>
    </source>
</evidence>
<dbReference type="Pfam" id="PF13505">
    <property type="entry name" value="OMP_b-brl"/>
    <property type="match status" value="1"/>
</dbReference>
<evidence type="ECO:0000256" key="6">
    <source>
        <dbReference type="SAM" id="SignalP"/>
    </source>
</evidence>
<dbReference type="RefSeq" id="WP_091139806.1">
    <property type="nucleotide sequence ID" value="NZ_FMVJ01000023.1"/>
</dbReference>
<evidence type="ECO:0000256" key="5">
    <source>
        <dbReference type="ARBA" id="ARBA00038306"/>
    </source>
</evidence>
<organism evidence="8 9">
    <name type="scientific">Microvirga guangxiensis</name>
    <dbReference type="NCBI Taxonomy" id="549386"/>
    <lineage>
        <taxon>Bacteria</taxon>
        <taxon>Pseudomonadati</taxon>
        <taxon>Pseudomonadota</taxon>
        <taxon>Alphaproteobacteria</taxon>
        <taxon>Hyphomicrobiales</taxon>
        <taxon>Methylobacteriaceae</taxon>
        <taxon>Microvirga</taxon>
    </lineage>
</organism>
<keyword evidence="3" id="KW-0472">Membrane</keyword>
<feature type="chain" id="PRO_5011740749" evidence="6">
    <location>
        <begin position="21"/>
        <end position="267"/>
    </location>
</feature>
<evidence type="ECO:0000259" key="7">
    <source>
        <dbReference type="Pfam" id="PF13505"/>
    </source>
</evidence>
<evidence type="ECO:0000313" key="8">
    <source>
        <dbReference type="EMBL" id="SCZ13915.1"/>
    </source>
</evidence>
<dbReference type="AlphaFoldDB" id="A0A1G5LLY1"/>